<keyword evidence="2" id="KW-1185">Reference proteome</keyword>
<sequence length="253" mass="26529">MAEQAEPQRTIGFIYPDHAAEDDYPLAERLLGDEVRLPVAHIYGTDLHAVEELLDLGKPERLAEGARLLAPREPDAVVWACTSGSFVYGWKGAGEQAAGLSAAAGVPATSTSFAFVRAARALGLRRVAVAASYPDEVAKLFVEFLAAGGIEVVSMSSQDIDTAAEVGRLSPEAVVDLAAAHDHPDADGLLIPDTAMRTLALVDTMEERIGKPVLTANLVTIWEGLRLAGAARAAGGLGALFRIPPAEIPAEGE</sequence>
<organism evidence="1 2">
    <name type="scientific">Amycolatopsis cihanbeyliensis</name>
    <dbReference type="NCBI Taxonomy" id="1128664"/>
    <lineage>
        <taxon>Bacteria</taxon>
        <taxon>Bacillati</taxon>
        <taxon>Actinomycetota</taxon>
        <taxon>Actinomycetes</taxon>
        <taxon>Pseudonocardiales</taxon>
        <taxon>Pseudonocardiaceae</taxon>
        <taxon>Amycolatopsis</taxon>
    </lineage>
</organism>
<comment type="caution">
    <text evidence="1">The sequence shown here is derived from an EMBL/GenBank/DDBJ whole genome shotgun (WGS) entry which is preliminary data.</text>
</comment>
<name>A0A542DH99_AMYCI</name>
<dbReference type="AlphaFoldDB" id="A0A542DH99"/>
<dbReference type="RefSeq" id="WP_141997472.1">
    <property type="nucleotide sequence ID" value="NZ_VFML01000001.1"/>
</dbReference>
<accession>A0A542DH99</accession>
<dbReference type="OrthoDB" id="4537983at2"/>
<protein>
    <submittedName>
        <fullName evidence="1">Maleate cis-trans isomerase</fullName>
    </submittedName>
</protein>
<dbReference type="Pfam" id="PF17645">
    <property type="entry name" value="Amdase"/>
    <property type="match status" value="1"/>
</dbReference>
<evidence type="ECO:0000313" key="1">
    <source>
        <dbReference type="EMBL" id="TQJ02463.1"/>
    </source>
</evidence>
<dbReference type="PIRSF" id="PIRSF015736">
    <property type="entry name" value="MI"/>
    <property type="match status" value="1"/>
</dbReference>
<reference evidence="1 2" key="1">
    <citation type="submission" date="2019-06" db="EMBL/GenBank/DDBJ databases">
        <title>Sequencing the genomes of 1000 actinobacteria strains.</title>
        <authorList>
            <person name="Klenk H.-P."/>
        </authorList>
    </citation>
    <scope>NUCLEOTIDE SEQUENCE [LARGE SCALE GENOMIC DNA]</scope>
    <source>
        <strain evidence="1 2">DSM 45679</strain>
    </source>
</reference>
<dbReference type="EMBL" id="VFML01000001">
    <property type="protein sequence ID" value="TQJ02463.1"/>
    <property type="molecule type" value="Genomic_DNA"/>
</dbReference>
<dbReference type="Gene3D" id="3.40.50.12500">
    <property type="match status" value="1"/>
</dbReference>
<dbReference type="InterPro" id="IPR026286">
    <property type="entry name" value="MaiA/AMDase"/>
</dbReference>
<dbReference type="GO" id="GO:0016853">
    <property type="term" value="F:isomerase activity"/>
    <property type="evidence" value="ECO:0007669"/>
    <property type="project" value="UniProtKB-KW"/>
</dbReference>
<dbReference type="PANTHER" id="PTHR40267">
    <property type="entry name" value="BLR3294 PROTEIN"/>
    <property type="match status" value="1"/>
</dbReference>
<dbReference type="PANTHER" id="PTHR40267:SF1">
    <property type="entry name" value="BLR3294 PROTEIN"/>
    <property type="match status" value="1"/>
</dbReference>
<gene>
    <name evidence="1" type="ORF">FB471_2192</name>
</gene>
<keyword evidence="1" id="KW-0413">Isomerase</keyword>
<dbReference type="InterPro" id="IPR053714">
    <property type="entry name" value="Iso_Racemase_Enz_sf"/>
</dbReference>
<dbReference type="Proteomes" id="UP000320876">
    <property type="component" value="Unassembled WGS sequence"/>
</dbReference>
<proteinExistence type="predicted"/>
<evidence type="ECO:0000313" key="2">
    <source>
        <dbReference type="Proteomes" id="UP000320876"/>
    </source>
</evidence>